<evidence type="ECO:0000313" key="1">
    <source>
        <dbReference type="EMBL" id="DAD88062.1"/>
    </source>
</evidence>
<organism evidence="1">
    <name type="scientific">Siphoviridae sp. ctdYc1</name>
    <dbReference type="NCBI Taxonomy" id="2826399"/>
    <lineage>
        <taxon>Viruses</taxon>
        <taxon>Duplodnaviria</taxon>
        <taxon>Heunggongvirae</taxon>
        <taxon>Uroviricota</taxon>
        <taxon>Caudoviricetes</taxon>
    </lineage>
</organism>
<reference evidence="1" key="1">
    <citation type="journal article" date="2021" name="Proc. Natl. Acad. Sci. U.S.A.">
        <title>A Catalog of Tens of Thousands of Viruses from Human Metagenomes Reveals Hidden Associations with Chronic Diseases.</title>
        <authorList>
            <person name="Tisza M.J."/>
            <person name="Buck C.B."/>
        </authorList>
    </citation>
    <scope>NUCLEOTIDE SEQUENCE</scope>
    <source>
        <strain evidence="1">CtdYc1</strain>
    </source>
</reference>
<accession>A0A8S5N0E7</accession>
<name>A0A8S5N0E7_9CAUD</name>
<protein>
    <submittedName>
        <fullName evidence="1">Antitoxin</fullName>
    </submittedName>
</protein>
<proteinExistence type="predicted"/>
<dbReference type="EMBL" id="BK015034">
    <property type="protein sequence ID" value="DAD88062.1"/>
    <property type="molecule type" value="Genomic_DNA"/>
</dbReference>
<sequence length="133" mass="14908">MKVIASVQRQVGEKNYSCYMRVDCVKASSLGYGASAKSAMMDMLKGWEEVKMDLMEDGKEVPNLEVEYAFDLPSLFNFYDFINIAGVSREIGISAAVMRQYAIGVRRPSDERKAQIVNGIRRIAEKLETVAVL</sequence>